<comment type="caution">
    <text evidence="3">The sequence shown here is derived from an EMBL/GenBank/DDBJ whole genome shotgun (WGS) entry which is preliminary data.</text>
</comment>
<organism evidence="3 4">
    <name type="scientific">Stylosanthes scabra</name>
    <dbReference type="NCBI Taxonomy" id="79078"/>
    <lineage>
        <taxon>Eukaryota</taxon>
        <taxon>Viridiplantae</taxon>
        <taxon>Streptophyta</taxon>
        <taxon>Embryophyta</taxon>
        <taxon>Tracheophyta</taxon>
        <taxon>Spermatophyta</taxon>
        <taxon>Magnoliopsida</taxon>
        <taxon>eudicotyledons</taxon>
        <taxon>Gunneridae</taxon>
        <taxon>Pentapetalae</taxon>
        <taxon>rosids</taxon>
        <taxon>fabids</taxon>
        <taxon>Fabales</taxon>
        <taxon>Fabaceae</taxon>
        <taxon>Papilionoideae</taxon>
        <taxon>50 kb inversion clade</taxon>
        <taxon>dalbergioids sensu lato</taxon>
        <taxon>Dalbergieae</taxon>
        <taxon>Pterocarpus clade</taxon>
        <taxon>Stylosanthes</taxon>
    </lineage>
</organism>
<feature type="region of interest" description="Disordered" evidence="1">
    <location>
        <begin position="535"/>
        <end position="595"/>
    </location>
</feature>
<dbReference type="InterPro" id="IPR046796">
    <property type="entry name" value="Transposase_32_dom"/>
</dbReference>
<feature type="compositionally biased region" description="Basic and acidic residues" evidence="1">
    <location>
        <begin position="536"/>
        <end position="549"/>
    </location>
</feature>
<proteinExistence type="predicted"/>
<evidence type="ECO:0000313" key="4">
    <source>
        <dbReference type="Proteomes" id="UP001341840"/>
    </source>
</evidence>
<sequence length="595" mass="66058">MRRSPVSLSHTIATTIRTHHHLRPPTPSEPPHTIRNPNAAVTESITTVVHHFPPSQPPSSIVTPTSSSISNPIPTTVLTLFSPPRQKPSHHTHSLSFPYSETLAILCFHRLLRSPHTNPGTLTPALSADKPSSKPPLLPLFVRAEATPAKLSPSHTPRPSPSASNTITVAVFPPSSPHHCGTIDVASLPCPPFSQRRRAGPPPLRLQFFDFSVQSTSAFVTAGVHNHWMVRKGKVLVKAITPATTGSTTGNPSLPLNDTYFDTVCQNNAGKLVGRGIVCEHPLKFPDAIPDLVRNKIEKQGWNFLYNDTILVNTTLVREFCANFAQLKQTEVYLWGKMVPFTLAVIHDILEIPRLNIRGKDDLQKSLDQHKQKVFDMAPVLTIIGREEGTWSDELHVQAIPPRLKEKKLNLKARLWHQIIVTYFDLAQHDNMIWALMEEKRIVFLLVLKDAVHKVHAGKRQSLALPCLVMKIAHGNRIPQRPGDEMFHIPRAARKKRSEAVPLNQLPALVSKPPTPRRAPDLGYVVQLLHQLDPVTPEHEPPSAERSEDFMDAEGGVVDDQGSEGGVDEAEYPPYRRATKPKEHPDDSTDTASED</sequence>
<evidence type="ECO:0000313" key="3">
    <source>
        <dbReference type="EMBL" id="MED6213662.1"/>
    </source>
</evidence>
<accession>A0ABU6YTH3</accession>
<dbReference type="EMBL" id="JASCZI010243838">
    <property type="protein sequence ID" value="MED6213662.1"/>
    <property type="molecule type" value="Genomic_DNA"/>
</dbReference>
<gene>
    <name evidence="3" type="ORF">PIB30_095438</name>
</gene>
<evidence type="ECO:0000256" key="1">
    <source>
        <dbReference type="SAM" id="MobiDB-lite"/>
    </source>
</evidence>
<protein>
    <recommendedName>
        <fullName evidence="2">Putative plant transposon protein domain-containing protein</fullName>
    </recommendedName>
</protein>
<evidence type="ECO:0000259" key="2">
    <source>
        <dbReference type="Pfam" id="PF20167"/>
    </source>
</evidence>
<name>A0ABU6YTH3_9FABA</name>
<keyword evidence="4" id="KW-1185">Reference proteome</keyword>
<feature type="domain" description="Putative plant transposon protein" evidence="2">
    <location>
        <begin position="299"/>
        <end position="479"/>
    </location>
</feature>
<dbReference type="Pfam" id="PF20167">
    <property type="entry name" value="Transposase_32"/>
    <property type="match status" value="1"/>
</dbReference>
<dbReference type="Proteomes" id="UP001341840">
    <property type="component" value="Unassembled WGS sequence"/>
</dbReference>
<reference evidence="3 4" key="1">
    <citation type="journal article" date="2023" name="Plants (Basel)">
        <title>Bridging the Gap: Combining Genomics and Transcriptomics Approaches to Understand Stylosanthes scabra, an Orphan Legume from the Brazilian Caatinga.</title>
        <authorList>
            <person name="Ferreira-Neto J.R.C."/>
            <person name="da Silva M.D."/>
            <person name="Binneck E."/>
            <person name="de Melo N.F."/>
            <person name="da Silva R.H."/>
            <person name="de Melo A.L.T.M."/>
            <person name="Pandolfi V."/>
            <person name="Bustamante F.O."/>
            <person name="Brasileiro-Vidal A.C."/>
            <person name="Benko-Iseppon A.M."/>
        </authorList>
    </citation>
    <scope>NUCLEOTIDE SEQUENCE [LARGE SCALE GENOMIC DNA]</scope>
    <source>
        <tissue evidence="3">Leaves</tissue>
    </source>
</reference>